<dbReference type="PANTHER" id="PTHR46167">
    <property type="entry name" value="N-LYSINE METHYLTRANSFERASE KMT5A"/>
    <property type="match status" value="1"/>
</dbReference>
<dbReference type="Proteomes" id="UP000515158">
    <property type="component" value="Unplaced"/>
</dbReference>
<reference evidence="4" key="1">
    <citation type="submission" date="2025-08" db="UniProtKB">
        <authorList>
            <consortium name="RefSeq"/>
        </authorList>
    </citation>
    <scope>IDENTIFICATION</scope>
    <source>
        <tissue evidence="4">Total insect</tissue>
    </source>
</reference>
<evidence type="ECO:0000313" key="4">
    <source>
        <dbReference type="RefSeq" id="XP_034236288.1"/>
    </source>
</evidence>
<dbReference type="Pfam" id="PF00856">
    <property type="entry name" value="SET"/>
    <property type="match status" value="1"/>
</dbReference>
<dbReference type="InterPro" id="IPR051760">
    <property type="entry name" value="KMT5A"/>
</dbReference>
<evidence type="ECO:0000256" key="1">
    <source>
        <dbReference type="SAM" id="MobiDB-lite"/>
    </source>
</evidence>
<accession>A0A6P8Y9G1</accession>
<evidence type="ECO:0000259" key="2">
    <source>
        <dbReference type="PROSITE" id="PS50280"/>
    </source>
</evidence>
<sequence length="799" mass="84153">MGRGVVTDIPFKTGDFVLEYKGELITGVEGRKREERYSEGPSYLYFFNFEGKELCIDSSAETIYLGRLINHQTPGNFYTKRHVVNGTPRLWFHARRTIEPGEQLFYDYKEDRVEVLKKLPWLAPTSQKKTTKKKNEGTATASTEVSQDSATAVNAFWDSLGLVPARPNALVKSKPSKVSSKAECRTKPNPAKASVKQLSGSKGASSDQIVEAAETTTALRHLSSADVSVLDLQESTTPLAISKVASSDSGQESMPSNECSLAASTSPVSAPNVPNPLVASHEPLAEKQLSSIEGASSGQIVEAAETTTAPPHSSSAGTSVLDIPASTYPLASIKVASSYSGLESMPSNESSLAASTSPVSAPIVPNPLVASHEPLAKKQLSSIEGAFSGQIVEAAETTPVSPPIVSYSIIASHEPPSEKQLSSTEGASSDQIVEAAEATTALPHLSSADVSVLDLQESTTPFAISKVASSELVLKVSSGDEIKAMAEFSEEMKANGDFSGEMKANGDFSEEIKADAVLPEEGSSGQSSDCLNSFLSKYSRGFNRSLPSKCCNIENGRGVIVPRWFDNVCSESALLLKRSECKCLSSGIVVESERASSPQLTFAAPPMSTPQLPSVKVAPNECVMETNSSDDTTAVNTTHLLSAANAKIESNSTMPSCPPAALVQLSNVKGASSDHVVEEAGTASAPPLSSSPGLSVLTNYRPNRQGLSSGIVVESERASSPQLTFAAPPMSTPQLPSVKVAPNECVMETNSSDDTTAVNTTHLLSAANAKIESNSTMPSCPPAALVQLSSVKVSYKYLT</sequence>
<dbReference type="GeneID" id="117642321"/>
<name>A0A6P8Y9G1_THRPL</name>
<protein>
    <submittedName>
        <fullName evidence="4">Mucin-17-like</fullName>
    </submittedName>
</protein>
<dbReference type="GO" id="GO:0006357">
    <property type="term" value="P:regulation of transcription by RNA polymerase II"/>
    <property type="evidence" value="ECO:0007669"/>
    <property type="project" value="TreeGrafter"/>
</dbReference>
<dbReference type="SUPFAM" id="SSF82199">
    <property type="entry name" value="SET domain"/>
    <property type="match status" value="1"/>
</dbReference>
<dbReference type="GO" id="GO:0005634">
    <property type="term" value="C:nucleus"/>
    <property type="evidence" value="ECO:0007669"/>
    <property type="project" value="TreeGrafter"/>
</dbReference>
<dbReference type="InterPro" id="IPR001214">
    <property type="entry name" value="SET_dom"/>
</dbReference>
<dbReference type="RefSeq" id="XP_034236288.1">
    <property type="nucleotide sequence ID" value="XM_034380397.1"/>
</dbReference>
<dbReference type="PROSITE" id="PS50280">
    <property type="entry name" value="SET"/>
    <property type="match status" value="1"/>
</dbReference>
<evidence type="ECO:0000313" key="3">
    <source>
        <dbReference type="Proteomes" id="UP000515158"/>
    </source>
</evidence>
<dbReference type="InterPro" id="IPR046341">
    <property type="entry name" value="SET_dom_sf"/>
</dbReference>
<dbReference type="AlphaFoldDB" id="A0A6P8Y9G1"/>
<dbReference type="SMART" id="SM00317">
    <property type="entry name" value="SET"/>
    <property type="match status" value="1"/>
</dbReference>
<feature type="region of interest" description="Disordered" evidence="1">
    <location>
        <begin position="171"/>
        <end position="207"/>
    </location>
</feature>
<dbReference type="PANTHER" id="PTHR46167:SF1">
    <property type="entry name" value="N-LYSINE METHYLTRANSFERASE KMT5A"/>
    <property type="match status" value="1"/>
</dbReference>
<dbReference type="OrthoDB" id="5560686at2759"/>
<gene>
    <name evidence="4" type="primary">LOC117642321</name>
</gene>
<keyword evidence="3" id="KW-1185">Reference proteome</keyword>
<proteinExistence type="predicted"/>
<feature type="compositionally biased region" description="Polar residues" evidence="1">
    <location>
        <begin position="243"/>
        <end position="269"/>
    </location>
</feature>
<dbReference type="GO" id="GO:0043516">
    <property type="term" value="P:regulation of DNA damage response, signal transduction by p53 class mediator"/>
    <property type="evidence" value="ECO:0007669"/>
    <property type="project" value="TreeGrafter"/>
</dbReference>
<dbReference type="InParanoid" id="A0A6P8Y9G1"/>
<feature type="region of interest" description="Disordered" evidence="1">
    <location>
        <begin position="126"/>
        <end position="145"/>
    </location>
</feature>
<feature type="domain" description="SET" evidence="2">
    <location>
        <begin position="1"/>
        <end position="109"/>
    </location>
</feature>
<dbReference type="GO" id="GO:0005700">
    <property type="term" value="C:polytene chromosome"/>
    <property type="evidence" value="ECO:0007669"/>
    <property type="project" value="TreeGrafter"/>
</dbReference>
<feature type="compositionally biased region" description="Polar residues" evidence="1">
    <location>
        <begin position="196"/>
        <end position="207"/>
    </location>
</feature>
<feature type="region of interest" description="Disordered" evidence="1">
    <location>
        <begin position="243"/>
        <end position="278"/>
    </location>
</feature>
<dbReference type="GO" id="GO:0042799">
    <property type="term" value="F:histone H4K20 methyltransferase activity"/>
    <property type="evidence" value="ECO:0007669"/>
    <property type="project" value="TreeGrafter"/>
</dbReference>
<dbReference type="KEGG" id="tpal:117642321"/>
<organism evidence="4">
    <name type="scientific">Thrips palmi</name>
    <name type="common">Melon thrips</name>
    <dbReference type="NCBI Taxonomy" id="161013"/>
    <lineage>
        <taxon>Eukaryota</taxon>
        <taxon>Metazoa</taxon>
        <taxon>Ecdysozoa</taxon>
        <taxon>Arthropoda</taxon>
        <taxon>Hexapoda</taxon>
        <taxon>Insecta</taxon>
        <taxon>Pterygota</taxon>
        <taxon>Neoptera</taxon>
        <taxon>Paraneoptera</taxon>
        <taxon>Thysanoptera</taxon>
        <taxon>Terebrantia</taxon>
        <taxon>Thripoidea</taxon>
        <taxon>Thripidae</taxon>
        <taxon>Thrips</taxon>
    </lineage>
</organism>
<dbReference type="Gene3D" id="2.170.270.10">
    <property type="entry name" value="SET domain"/>
    <property type="match status" value="1"/>
</dbReference>